<proteinExistence type="predicted"/>
<dbReference type="Proteomes" id="UP001296923">
    <property type="component" value="Unassembled WGS sequence"/>
</dbReference>
<gene>
    <name evidence="1" type="ORF">JYA63_02015</name>
</gene>
<reference evidence="1 2" key="1">
    <citation type="submission" date="2021-01" db="EMBL/GenBank/DDBJ databases">
        <title>Genome Sequencing of Type Strains.</title>
        <authorList>
            <person name="Lemaire J.F."/>
            <person name="Inderbitzin P."/>
            <person name="Collins S.B."/>
            <person name="Wespe N."/>
            <person name="Knight-Connoni V."/>
        </authorList>
    </citation>
    <scope>NUCLEOTIDE SEQUENCE [LARGE SCALE GENOMIC DNA]</scope>
    <source>
        <strain evidence="1 2">DSM 23009</strain>
    </source>
</reference>
<comment type="caution">
    <text evidence="1">The sequence shown here is derived from an EMBL/GenBank/DDBJ whole genome shotgun (WGS) entry which is preliminary data.</text>
</comment>
<protein>
    <recommendedName>
        <fullName evidence="3">DUF1828 domain-containing protein</fullName>
    </recommendedName>
</protein>
<dbReference type="EMBL" id="JAFHKR010000035">
    <property type="protein sequence ID" value="MBN3553032.1"/>
    <property type="molecule type" value="Genomic_DNA"/>
</dbReference>
<organism evidence="1 2">
    <name type="scientific">Fictibacillus nanhaiensis</name>
    <dbReference type="NCBI Taxonomy" id="742169"/>
    <lineage>
        <taxon>Bacteria</taxon>
        <taxon>Bacillati</taxon>
        <taxon>Bacillota</taxon>
        <taxon>Bacilli</taxon>
        <taxon>Bacillales</taxon>
        <taxon>Fictibacillaceae</taxon>
        <taxon>Fictibacillus</taxon>
    </lineage>
</organism>
<keyword evidence="2" id="KW-1185">Reference proteome</keyword>
<evidence type="ECO:0000313" key="1">
    <source>
        <dbReference type="EMBL" id="MBN3553032.1"/>
    </source>
</evidence>
<dbReference type="RefSeq" id="WP_205724287.1">
    <property type="nucleotide sequence ID" value="NZ_JAFHKR010000035.1"/>
</dbReference>
<accession>A0ABS2ZNX1</accession>
<name>A0ABS2ZNX1_9BACL</name>
<evidence type="ECO:0008006" key="3">
    <source>
        <dbReference type="Google" id="ProtNLM"/>
    </source>
</evidence>
<sequence length="225" mass="26886">MNWLTNLDTLYASSVEKKNNKQLIYYPLVNIKCATEGVEFIFRKKNRKTQILFKDEYGRRVYLTDVDIINILVEAKDKIFTLIHQSLVNYLIEKHQNKLIWEIENKTFESGFVMPEYSDQNKEDLELLKKHTFNTVADFEVSYYDLLVLISLIVDKEYVVNEVDAEIRKARQLKKFIVLTTFYRNYHYAQELEENGYNVGLKIEQVYYNKSIAKEIDKVFDKIKF</sequence>
<evidence type="ECO:0000313" key="2">
    <source>
        <dbReference type="Proteomes" id="UP001296923"/>
    </source>
</evidence>